<dbReference type="Proteomes" id="UP000722989">
    <property type="component" value="Unassembled WGS sequence"/>
</dbReference>
<gene>
    <name evidence="1" type="ORF">HC031_14145</name>
</gene>
<organism evidence="1 2">
    <name type="scientific">Planosporangium thailandense</name>
    <dbReference type="NCBI Taxonomy" id="765197"/>
    <lineage>
        <taxon>Bacteria</taxon>
        <taxon>Bacillati</taxon>
        <taxon>Actinomycetota</taxon>
        <taxon>Actinomycetes</taxon>
        <taxon>Micromonosporales</taxon>
        <taxon>Micromonosporaceae</taxon>
        <taxon>Planosporangium</taxon>
    </lineage>
</organism>
<evidence type="ECO:0000313" key="1">
    <source>
        <dbReference type="EMBL" id="NJC70849.1"/>
    </source>
</evidence>
<comment type="caution">
    <text evidence="1">The sequence shown here is derived from an EMBL/GenBank/DDBJ whole genome shotgun (WGS) entry which is preliminary data.</text>
</comment>
<protein>
    <submittedName>
        <fullName evidence="1">Uncharacterized protein</fullName>
    </submittedName>
</protein>
<name>A0ABX0Y0F5_9ACTN</name>
<keyword evidence="2" id="KW-1185">Reference proteome</keyword>
<proteinExistence type="predicted"/>
<reference evidence="1 2" key="1">
    <citation type="submission" date="2020-03" db="EMBL/GenBank/DDBJ databases">
        <title>WGS of the type strain of Planosporangium spp.</title>
        <authorList>
            <person name="Thawai C."/>
        </authorList>
    </citation>
    <scope>NUCLEOTIDE SEQUENCE [LARGE SCALE GENOMIC DNA]</scope>
    <source>
        <strain evidence="1 2">TBRC 5610</strain>
    </source>
</reference>
<dbReference type="EMBL" id="JAATVY010000008">
    <property type="protein sequence ID" value="NJC70849.1"/>
    <property type="molecule type" value="Genomic_DNA"/>
</dbReference>
<accession>A0ABX0Y0F5</accession>
<evidence type="ECO:0000313" key="2">
    <source>
        <dbReference type="Proteomes" id="UP000722989"/>
    </source>
</evidence>
<sequence length="301" mass="32821">MDYLKQQNLASVPALFVICRYLATRPDGEDEAALRRVLQPRAMIANQGPAPRDDERRDVLPASLEVGRDIELLDAQGSRRERVWSLRESVRAEVAAVPAADSRPFRNLVLRSLGARAMQVIESGERPADVALALTWLLQGDPLSPLSTSWSDGPEMAVRRSGLDLAVSSPEQWRALVRWARSLGLATATAARQKSYLVVDPTKAVDDTLGRLPRQGPAETWFRQLHSLLPVLGHRALISALPGPRGSATEIPAATALAVCKLERAGRLRLLQSDDASSTVVLRLGHQVRQVGEVHVVEAVA</sequence>
<dbReference type="RefSeq" id="WP_167925750.1">
    <property type="nucleotide sequence ID" value="NZ_JAATVY010000008.1"/>
</dbReference>